<proteinExistence type="predicted"/>
<dbReference type="EMBL" id="KZ821221">
    <property type="protein sequence ID" value="PYH48460.1"/>
    <property type="molecule type" value="Genomic_DNA"/>
</dbReference>
<evidence type="ECO:0000313" key="1">
    <source>
        <dbReference type="EMBL" id="PYH48460.1"/>
    </source>
</evidence>
<keyword evidence="2" id="KW-1185">Reference proteome</keyword>
<dbReference type="AlphaFoldDB" id="A0A318ZWJ0"/>
<dbReference type="GeneID" id="37071841"/>
<sequence>MGSMYASSCTQGSLHFSFFFPSCCSPWICQEKQPKQEWSCQLDPVLSAAATVSLEWSPFFLFSFSIFLGGVARCGGGGWKRDEKGRWGGGKTHLPVRGVLFQGPFNMSSN</sequence>
<dbReference type="RefSeq" id="XP_025434442.1">
    <property type="nucleotide sequence ID" value="XM_025570613.1"/>
</dbReference>
<protein>
    <submittedName>
        <fullName evidence="1">Uncharacterized protein</fullName>
    </submittedName>
</protein>
<accession>A0A318ZWJ0</accession>
<dbReference type="Proteomes" id="UP000248349">
    <property type="component" value="Unassembled WGS sequence"/>
</dbReference>
<name>A0A318ZWJ0_9EURO</name>
<gene>
    <name evidence="1" type="ORF">BP01DRAFT_148659</name>
</gene>
<evidence type="ECO:0000313" key="2">
    <source>
        <dbReference type="Proteomes" id="UP000248349"/>
    </source>
</evidence>
<organism evidence="1 2">
    <name type="scientific">Aspergillus saccharolyticus JOP 1030-1</name>
    <dbReference type="NCBI Taxonomy" id="1450539"/>
    <lineage>
        <taxon>Eukaryota</taxon>
        <taxon>Fungi</taxon>
        <taxon>Dikarya</taxon>
        <taxon>Ascomycota</taxon>
        <taxon>Pezizomycotina</taxon>
        <taxon>Eurotiomycetes</taxon>
        <taxon>Eurotiomycetidae</taxon>
        <taxon>Eurotiales</taxon>
        <taxon>Aspergillaceae</taxon>
        <taxon>Aspergillus</taxon>
        <taxon>Aspergillus subgen. Circumdati</taxon>
    </lineage>
</organism>
<reference evidence="1 2" key="1">
    <citation type="submission" date="2016-12" db="EMBL/GenBank/DDBJ databases">
        <title>The genomes of Aspergillus section Nigri reveals drivers in fungal speciation.</title>
        <authorList>
            <consortium name="DOE Joint Genome Institute"/>
            <person name="Vesth T.C."/>
            <person name="Nybo J."/>
            <person name="Theobald S."/>
            <person name="Brandl J."/>
            <person name="Frisvad J.C."/>
            <person name="Nielsen K.F."/>
            <person name="Lyhne E.K."/>
            <person name="Kogle M.E."/>
            <person name="Kuo A."/>
            <person name="Riley R."/>
            <person name="Clum A."/>
            <person name="Nolan M."/>
            <person name="Lipzen A."/>
            <person name="Salamov A."/>
            <person name="Henrissat B."/>
            <person name="Wiebenga A."/>
            <person name="De Vries R.P."/>
            <person name="Grigoriev I.V."/>
            <person name="Mortensen U.H."/>
            <person name="Andersen M.R."/>
            <person name="Baker S.E."/>
        </authorList>
    </citation>
    <scope>NUCLEOTIDE SEQUENCE [LARGE SCALE GENOMIC DNA]</scope>
    <source>
        <strain evidence="1 2">JOP 1030-1</strain>
    </source>
</reference>